<dbReference type="AlphaFoldDB" id="A0A7J8X8H0"/>
<keyword evidence="2" id="KW-1185">Reference proteome</keyword>
<dbReference type="EMBL" id="JABFAA010000006">
    <property type="protein sequence ID" value="MBA0683571.1"/>
    <property type="molecule type" value="Genomic_DNA"/>
</dbReference>
<evidence type="ECO:0000313" key="1">
    <source>
        <dbReference type="EMBL" id="MBA0683571.1"/>
    </source>
</evidence>
<comment type="caution">
    <text evidence="1">The sequence shown here is derived from an EMBL/GenBank/DDBJ whole genome shotgun (WGS) entry which is preliminary data.</text>
</comment>
<accession>A0A7J8X8H0</accession>
<reference evidence="1 2" key="1">
    <citation type="journal article" date="2019" name="Genome Biol. Evol.">
        <title>Insights into the evolution of the New World diploid cottons (Gossypium, subgenus Houzingenia) based on genome sequencing.</title>
        <authorList>
            <person name="Grover C.E."/>
            <person name="Arick M.A. 2nd"/>
            <person name="Thrash A."/>
            <person name="Conover J.L."/>
            <person name="Sanders W.S."/>
            <person name="Peterson D.G."/>
            <person name="Frelichowski J.E."/>
            <person name="Scheffler J.A."/>
            <person name="Scheffler B.E."/>
            <person name="Wendel J.F."/>
        </authorList>
    </citation>
    <scope>NUCLEOTIDE SEQUENCE [LARGE SCALE GENOMIC DNA]</scope>
    <source>
        <strain evidence="1">185</strain>
        <tissue evidence="1">Leaf</tissue>
    </source>
</reference>
<sequence>MIAPAIQIEEAPDFKQLGLKTSSLLVPNHQAVLKSRLRVAVVFRTIGYRILHRQCNKISKIHKDHRDNSNNLE</sequence>
<proteinExistence type="predicted"/>
<name>A0A7J8X8H0_GOSAI</name>
<gene>
    <name evidence="1" type="ORF">Goari_025219</name>
</gene>
<dbReference type="Proteomes" id="UP000593577">
    <property type="component" value="Unassembled WGS sequence"/>
</dbReference>
<protein>
    <submittedName>
        <fullName evidence="1">Uncharacterized protein</fullName>
    </submittedName>
</protein>
<organism evidence="1 2">
    <name type="scientific">Gossypium aridum</name>
    <name type="common">American cotton</name>
    <name type="synonym">Erioxylum aridum</name>
    <dbReference type="NCBI Taxonomy" id="34290"/>
    <lineage>
        <taxon>Eukaryota</taxon>
        <taxon>Viridiplantae</taxon>
        <taxon>Streptophyta</taxon>
        <taxon>Embryophyta</taxon>
        <taxon>Tracheophyta</taxon>
        <taxon>Spermatophyta</taxon>
        <taxon>Magnoliopsida</taxon>
        <taxon>eudicotyledons</taxon>
        <taxon>Gunneridae</taxon>
        <taxon>Pentapetalae</taxon>
        <taxon>rosids</taxon>
        <taxon>malvids</taxon>
        <taxon>Malvales</taxon>
        <taxon>Malvaceae</taxon>
        <taxon>Malvoideae</taxon>
        <taxon>Gossypium</taxon>
    </lineage>
</organism>
<evidence type="ECO:0000313" key="2">
    <source>
        <dbReference type="Proteomes" id="UP000593577"/>
    </source>
</evidence>